<comment type="caution">
    <text evidence="2">The sequence shown here is derived from an EMBL/GenBank/DDBJ whole genome shotgun (WGS) entry which is preliminary data.</text>
</comment>
<evidence type="ECO:0000313" key="3">
    <source>
        <dbReference type="Proteomes" id="UP000789342"/>
    </source>
</evidence>
<feature type="compositionally biased region" description="Polar residues" evidence="1">
    <location>
        <begin position="1"/>
        <end position="14"/>
    </location>
</feature>
<dbReference type="PANTHER" id="PTHR35020:SF2">
    <property type="entry name" value="N-ACETYLGLUCOSAMINE-INDUCED PROTEIN 1"/>
    <property type="match status" value="1"/>
</dbReference>
<reference evidence="2" key="1">
    <citation type="submission" date="2021-06" db="EMBL/GenBank/DDBJ databases">
        <authorList>
            <person name="Kallberg Y."/>
            <person name="Tangrot J."/>
            <person name="Rosling A."/>
        </authorList>
    </citation>
    <scope>NUCLEOTIDE SEQUENCE</scope>
    <source>
        <strain evidence="2">CL551</strain>
    </source>
</reference>
<dbReference type="OrthoDB" id="498286at2759"/>
<dbReference type="GO" id="GO:0005737">
    <property type="term" value="C:cytoplasm"/>
    <property type="evidence" value="ECO:0007669"/>
    <property type="project" value="TreeGrafter"/>
</dbReference>
<name>A0A9N9F9S8_9GLOM</name>
<evidence type="ECO:0000313" key="2">
    <source>
        <dbReference type="EMBL" id="CAG8520653.1"/>
    </source>
</evidence>
<accession>A0A9N9F9S8</accession>
<dbReference type="InterPro" id="IPR022036">
    <property type="entry name" value="DUF3605"/>
</dbReference>
<proteinExistence type="predicted"/>
<keyword evidence="3" id="KW-1185">Reference proteome</keyword>
<dbReference type="AlphaFoldDB" id="A0A9N9F9S8"/>
<feature type="region of interest" description="Disordered" evidence="1">
    <location>
        <begin position="1"/>
        <end position="23"/>
    </location>
</feature>
<dbReference type="Proteomes" id="UP000789342">
    <property type="component" value="Unassembled WGS sequence"/>
</dbReference>
<evidence type="ECO:0000256" key="1">
    <source>
        <dbReference type="SAM" id="MobiDB-lite"/>
    </source>
</evidence>
<gene>
    <name evidence="2" type="ORF">AMORRO_LOCUS4185</name>
</gene>
<organism evidence="2 3">
    <name type="scientific">Acaulospora morrowiae</name>
    <dbReference type="NCBI Taxonomy" id="94023"/>
    <lineage>
        <taxon>Eukaryota</taxon>
        <taxon>Fungi</taxon>
        <taxon>Fungi incertae sedis</taxon>
        <taxon>Mucoromycota</taxon>
        <taxon>Glomeromycotina</taxon>
        <taxon>Glomeromycetes</taxon>
        <taxon>Diversisporales</taxon>
        <taxon>Acaulosporaceae</taxon>
        <taxon>Acaulospora</taxon>
    </lineage>
</organism>
<dbReference type="PANTHER" id="PTHR35020">
    <property type="entry name" value="N-ACETYLGLUCOSAMINE-INDUCED PROTEIN 1"/>
    <property type="match status" value="1"/>
</dbReference>
<dbReference type="GO" id="GO:0006044">
    <property type="term" value="P:N-acetylglucosamine metabolic process"/>
    <property type="evidence" value="ECO:0007669"/>
    <property type="project" value="TreeGrafter"/>
</dbReference>
<sequence>MTPHSINAQPSLSGEDNKEDSDPVLSWEDVKKIIESGRLELFKRKKADILKYRAWKAEVAKEYDSPDNYIRKVILKWDNDEISTSKYFTYDPSNKSDHLLRLNDFPYTRIDPSITHYVLWSKFPFDPNSSEEIERFSEATFNSDIDNVEGNTNGVKKKEWLFFINPSTLQSIKSVTHAHILVRDAVDSEP</sequence>
<protein>
    <submittedName>
        <fullName evidence="2">11145_t:CDS:1</fullName>
    </submittedName>
</protein>
<dbReference type="Pfam" id="PF12239">
    <property type="entry name" value="DUF3605"/>
    <property type="match status" value="1"/>
</dbReference>
<dbReference type="EMBL" id="CAJVPV010002204">
    <property type="protein sequence ID" value="CAG8520653.1"/>
    <property type="molecule type" value="Genomic_DNA"/>
</dbReference>